<comment type="caution">
    <text evidence="1">The sequence shown here is derived from an EMBL/GenBank/DDBJ whole genome shotgun (WGS) entry which is preliminary data.</text>
</comment>
<reference evidence="2" key="1">
    <citation type="journal article" date="2019" name="Int. J. Syst. Evol. Microbiol.">
        <title>The Global Catalogue of Microorganisms (GCM) 10K type strain sequencing project: providing services to taxonomists for standard genome sequencing and annotation.</title>
        <authorList>
            <consortium name="The Broad Institute Genomics Platform"/>
            <consortium name="The Broad Institute Genome Sequencing Center for Infectious Disease"/>
            <person name="Wu L."/>
            <person name="Ma J."/>
        </authorList>
    </citation>
    <scope>NUCLEOTIDE SEQUENCE [LARGE SCALE GENOMIC DNA]</scope>
    <source>
        <strain evidence="2">NBRC 111981</strain>
    </source>
</reference>
<dbReference type="Proteomes" id="UP001156627">
    <property type="component" value="Unassembled WGS sequence"/>
</dbReference>
<protein>
    <submittedName>
        <fullName evidence="1">Cytochrome c</fullName>
    </submittedName>
</protein>
<keyword evidence="2" id="KW-1185">Reference proteome</keyword>
<proteinExistence type="predicted"/>
<dbReference type="RefSeq" id="WP_284333435.1">
    <property type="nucleotide sequence ID" value="NZ_BSOA01000046.1"/>
</dbReference>
<name>A0ABQ5XHI3_9GAMM</name>
<organism evidence="1 2">
    <name type="scientific">Dyella flagellata</name>
    <dbReference type="NCBI Taxonomy" id="1867833"/>
    <lineage>
        <taxon>Bacteria</taxon>
        <taxon>Pseudomonadati</taxon>
        <taxon>Pseudomonadota</taxon>
        <taxon>Gammaproteobacteria</taxon>
        <taxon>Lysobacterales</taxon>
        <taxon>Rhodanobacteraceae</taxon>
        <taxon>Dyella</taxon>
    </lineage>
</organism>
<gene>
    <name evidence="1" type="ORF">GCM10007898_35730</name>
</gene>
<evidence type="ECO:0000313" key="1">
    <source>
        <dbReference type="EMBL" id="GLQ89998.1"/>
    </source>
</evidence>
<evidence type="ECO:0000313" key="2">
    <source>
        <dbReference type="Proteomes" id="UP001156627"/>
    </source>
</evidence>
<accession>A0ABQ5XHI3</accession>
<dbReference type="EMBL" id="BSOA01000046">
    <property type="protein sequence ID" value="GLQ89998.1"/>
    <property type="molecule type" value="Genomic_DNA"/>
</dbReference>
<sequence>MFKHCGVSLKGAQGHRAVTLALLFFCANVSSLLFSAEAFAVPAFARQTHQACAVCHIGGFGPQLTPYGRQFKLMGYTLRVGSNTKVPLALMLIESYTHTAKAQASAPANGFSTNNNTQLQQASVFLAGGITDHMGIFAQATYQQSSGLFGWDNTDLRYARTFTMSHHTAIWGVSLNNNPSLTDVFNTTPAWQFPYALSNITPAAPAVPILMGALAQQAVGLDAYTQIDGKLYVEGGVYRTLSPAFLRDVNVGFDGRVAGVAPYARIAYTWNLKNGNIELGGLAFSARRGLTAVNRTGQIVAVSGPSDSFRDVGADASYQLLNGGDHIVTANALYLHERERLDATYASGGSSHLHDSLHALNINASYWYRNTWGATLGMSSSDGSKDIIRYGNNGSPNTSSRTVELDWNPFGKADSWQAPFANVRVGLQYTWYTKFSGLVHNIDGAGRKAADNNTLFLYLWMAI</sequence>